<feature type="domain" description="Non-haem dioxygenase N-terminal" evidence="3">
    <location>
        <begin position="35"/>
        <end position="134"/>
    </location>
</feature>
<evidence type="ECO:0000313" key="4">
    <source>
        <dbReference type="EMBL" id="KIW14514.1"/>
    </source>
</evidence>
<dbReference type="RefSeq" id="XP_016234730.1">
    <property type="nucleotide sequence ID" value="XM_016381628.1"/>
</dbReference>
<gene>
    <name evidence="4" type="ORF">PV08_07298</name>
</gene>
<proteinExistence type="inferred from homology"/>
<evidence type="ECO:0000259" key="2">
    <source>
        <dbReference type="Pfam" id="PF03171"/>
    </source>
</evidence>
<dbReference type="InterPro" id="IPR044861">
    <property type="entry name" value="IPNS-like_FE2OG_OXY"/>
</dbReference>
<sequence>MATQTITDSTPHSIPKWIQVTETKHELAWADLVTLDLNKFDQEGGKQALAAQLFDAVNRIGFFYITNFGLSQDEVDRQFSLCKQVFELPTDEKLQYRADLENGGYNGYKPLGTREVRPGIRDNTEIYNIPKFTPHYARAHPPVITQHRAEIERFARHIHFEIVRKLLVLFAIVLELPEDFFLANHRYDENSDCHFRYMKYHRRTPEQNAELDNVWVKGHTDFGSLTLLFRQPVAALQIRTPEGEWRYVKPYPESITVNVADALQFLTNGFLKSSIHRVVAPPPDQADIDRHGVLYFVRPEDDTKLVPIESPVLRRLGYDEGPLDQATVGLTAGEWVRARVAKNVSRQGKDEETIIKGVKAKYYD</sequence>
<dbReference type="Gene3D" id="2.60.120.330">
    <property type="entry name" value="B-lactam Antibiotic, Isopenicillin N Synthase, Chain"/>
    <property type="match status" value="1"/>
</dbReference>
<feature type="domain" description="Isopenicillin N synthase-like Fe(2+) 2OG dioxygenase" evidence="2">
    <location>
        <begin position="209"/>
        <end position="282"/>
    </location>
</feature>
<dbReference type="InterPro" id="IPR027443">
    <property type="entry name" value="IPNS-like_sf"/>
</dbReference>
<dbReference type="OrthoDB" id="406156at2759"/>
<dbReference type="Pfam" id="PF14226">
    <property type="entry name" value="DIOX_N"/>
    <property type="match status" value="1"/>
</dbReference>
<dbReference type="VEuPathDB" id="FungiDB:PV08_07298"/>
<evidence type="ECO:0000313" key="5">
    <source>
        <dbReference type="Proteomes" id="UP000053328"/>
    </source>
</evidence>
<dbReference type="AlphaFoldDB" id="A0A0D2BTH1"/>
<dbReference type="GeneID" id="27334381"/>
<dbReference type="EMBL" id="KN847496">
    <property type="protein sequence ID" value="KIW14514.1"/>
    <property type="molecule type" value="Genomic_DNA"/>
</dbReference>
<reference evidence="4 5" key="1">
    <citation type="submission" date="2015-01" db="EMBL/GenBank/DDBJ databases">
        <title>The Genome Sequence of Exophiala spinifera CBS89968.</title>
        <authorList>
            <consortium name="The Broad Institute Genomics Platform"/>
            <person name="Cuomo C."/>
            <person name="de Hoog S."/>
            <person name="Gorbushina A."/>
            <person name="Stielow B."/>
            <person name="Teixiera M."/>
            <person name="Abouelleil A."/>
            <person name="Chapman S.B."/>
            <person name="Priest M."/>
            <person name="Young S.K."/>
            <person name="Wortman J."/>
            <person name="Nusbaum C."/>
            <person name="Birren B."/>
        </authorList>
    </citation>
    <scope>NUCLEOTIDE SEQUENCE [LARGE SCALE GENOMIC DNA]</scope>
    <source>
        <strain evidence="4 5">CBS 89968</strain>
    </source>
</reference>
<protein>
    <recommendedName>
        <fullName evidence="6">Fe2OG dioxygenase domain-containing protein</fullName>
    </recommendedName>
</protein>
<name>A0A0D2BTH1_9EURO</name>
<dbReference type="SUPFAM" id="SSF51197">
    <property type="entry name" value="Clavaminate synthase-like"/>
    <property type="match status" value="1"/>
</dbReference>
<accession>A0A0D2BTH1</accession>
<dbReference type="HOGENOM" id="CLU_010119_10_0_1"/>
<dbReference type="PANTHER" id="PTHR47990">
    <property type="entry name" value="2-OXOGLUTARATE (2OG) AND FE(II)-DEPENDENT OXYGENASE SUPERFAMILY PROTEIN-RELATED"/>
    <property type="match status" value="1"/>
</dbReference>
<dbReference type="STRING" id="91928.A0A0D2BTH1"/>
<evidence type="ECO:0008006" key="6">
    <source>
        <dbReference type="Google" id="ProtNLM"/>
    </source>
</evidence>
<dbReference type="Proteomes" id="UP000053328">
    <property type="component" value="Unassembled WGS sequence"/>
</dbReference>
<evidence type="ECO:0000259" key="3">
    <source>
        <dbReference type="Pfam" id="PF14226"/>
    </source>
</evidence>
<dbReference type="FunFam" id="2.60.120.330:FF:000040">
    <property type="entry name" value="Chromosome 21, whole genome shotgun sequence"/>
    <property type="match status" value="1"/>
</dbReference>
<evidence type="ECO:0000256" key="1">
    <source>
        <dbReference type="ARBA" id="ARBA00008056"/>
    </source>
</evidence>
<dbReference type="PRINTS" id="PR00682">
    <property type="entry name" value="IPNSYNTHASE"/>
</dbReference>
<dbReference type="Pfam" id="PF03171">
    <property type="entry name" value="2OG-FeII_Oxy"/>
    <property type="match status" value="1"/>
</dbReference>
<organism evidence="4 5">
    <name type="scientific">Exophiala spinifera</name>
    <dbReference type="NCBI Taxonomy" id="91928"/>
    <lineage>
        <taxon>Eukaryota</taxon>
        <taxon>Fungi</taxon>
        <taxon>Dikarya</taxon>
        <taxon>Ascomycota</taxon>
        <taxon>Pezizomycotina</taxon>
        <taxon>Eurotiomycetes</taxon>
        <taxon>Chaetothyriomycetidae</taxon>
        <taxon>Chaetothyriales</taxon>
        <taxon>Herpotrichiellaceae</taxon>
        <taxon>Exophiala</taxon>
    </lineage>
</organism>
<comment type="similarity">
    <text evidence="1">Belongs to the iron/ascorbate-dependent oxidoreductase family.</text>
</comment>
<dbReference type="InterPro" id="IPR026992">
    <property type="entry name" value="DIOX_N"/>
</dbReference>
<dbReference type="InterPro" id="IPR050231">
    <property type="entry name" value="Iron_ascorbate_oxido_reductase"/>
</dbReference>
<keyword evidence="5" id="KW-1185">Reference proteome</keyword>